<dbReference type="InterPro" id="IPR050469">
    <property type="entry name" value="Diguanylate_Cyclase"/>
</dbReference>
<accession>A0ABW8TD69</accession>
<sequence>MENHEELYEQYLKLKQEFSTYQNFAEKQIQIMSEKNTELEKKLDVLANVVEVSKYINSNISDDNLIPMINDMIIGILGVTYSTIYLRESDGDLIVKACNVEVPNYNIIENKIFSLLGSEEPIVINSREPMFNEFKNKLNIHSVIGVPITLRDKFRGYIVVEHTLFDFFGHGHIKFISAIANQIGIAIENNILYKKIKENSIKDPLLPINNRKHFFDIIEEKVAKYPKKSFAIVMVDIDLFKSFNDSYGHQFGDKVLIETARVLSKNIDQEKDEIARYGGEEIVIYIDDASSHDKVFKIVDDIRRKLSNNVVKYGGIEKSVTASFGISYYPENGDTVQKVLNVSDSMLYKAKKSGRNKVVSA</sequence>
<keyword evidence="3" id="KW-0548">Nucleotidyltransferase</keyword>
<dbReference type="PANTHER" id="PTHR45138:SF9">
    <property type="entry name" value="DIGUANYLATE CYCLASE DGCM-RELATED"/>
    <property type="match status" value="1"/>
</dbReference>
<keyword evidence="4" id="KW-1185">Reference proteome</keyword>
<evidence type="ECO:0000256" key="1">
    <source>
        <dbReference type="SAM" id="Coils"/>
    </source>
</evidence>
<dbReference type="InterPro" id="IPR003018">
    <property type="entry name" value="GAF"/>
</dbReference>
<dbReference type="GO" id="GO:0052621">
    <property type="term" value="F:diguanylate cyclase activity"/>
    <property type="evidence" value="ECO:0007669"/>
    <property type="project" value="UniProtKB-EC"/>
</dbReference>
<dbReference type="EC" id="2.7.7.65" evidence="3"/>
<dbReference type="Pfam" id="PF01590">
    <property type="entry name" value="GAF"/>
    <property type="match status" value="1"/>
</dbReference>
<name>A0ABW8TD69_9CLOT</name>
<dbReference type="InterPro" id="IPR043128">
    <property type="entry name" value="Rev_trsase/Diguanyl_cyclase"/>
</dbReference>
<keyword evidence="1" id="KW-0175">Coiled coil</keyword>
<dbReference type="InterPro" id="IPR029016">
    <property type="entry name" value="GAF-like_dom_sf"/>
</dbReference>
<dbReference type="RefSeq" id="WP_406786336.1">
    <property type="nucleotide sequence ID" value="NZ_JBJIAA010000003.1"/>
</dbReference>
<dbReference type="Gene3D" id="3.30.70.270">
    <property type="match status" value="1"/>
</dbReference>
<comment type="caution">
    <text evidence="3">The sequence shown here is derived from an EMBL/GenBank/DDBJ whole genome shotgun (WGS) entry which is preliminary data.</text>
</comment>
<dbReference type="SMART" id="SM00065">
    <property type="entry name" value="GAF"/>
    <property type="match status" value="1"/>
</dbReference>
<evidence type="ECO:0000313" key="4">
    <source>
        <dbReference type="Proteomes" id="UP001623592"/>
    </source>
</evidence>
<feature type="domain" description="GGDEF" evidence="2">
    <location>
        <begin position="228"/>
        <end position="361"/>
    </location>
</feature>
<dbReference type="Pfam" id="PF00990">
    <property type="entry name" value="GGDEF"/>
    <property type="match status" value="1"/>
</dbReference>
<organism evidence="3 4">
    <name type="scientific">Clostridium neuense</name>
    <dbReference type="NCBI Taxonomy" id="1728934"/>
    <lineage>
        <taxon>Bacteria</taxon>
        <taxon>Bacillati</taxon>
        <taxon>Bacillota</taxon>
        <taxon>Clostridia</taxon>
        <taxon>Eubacteriales</taxon>
        <taxon>Clostridiaceae</taxon>
        <taxon>Clostridium</taxon>
    </lineage>
</organism>
<keyword evidence="3" id="KW-0808">Transferase</keyword>
<dbReference type="NCBIfam" id="TIGR00254">
    <property type="entry name" value="GGDEF"/>
    <property type="match status" value="1"/>
</dbReference>
<dbReference type="SMART" id="SM00267">
    <property type="entry name" value="GGDEF"/>
    <property type="match status" value="1"/>
</dbReference>
<dbReference type="PANTHER" id="PTHR45138">
    <property type="entry name" value="REGULATORY COMPONENTS OF SENSORY TRANSDUCTION SYSTEM"/>
    <property type="match status" value="1"/>
</dbReference>
<dbReference type="CDD" id="cd01949">
    <property type="entry name" value="GGDEF"/>
    <property type="match status" value="1"/>
</dbReference>
<dbReference type="Proteomes" id="UP001623592">
    <property type="component" value="Unassembled WGS sequence"/>
</dbReference>
<protein>
    <submittedName>
        <fullName evidence="3">Diguanylate cyclase</fullName>
        <ecNumber evidence="3">2.7.7.65</ecNumber>
    </submittedName>
</protein>
<evidence type="ECO:0000259" key="2">
    <source>
        <dbReference type="PROSITE" id="PS50887"/>
    </source>
</evidence>
<dbReference type="InterPro" id="IPR029787">
    <property type="entry name" value="Nucleotide_cyclase"/>
</dbReference>
<dbReference type="Gene3D" id="3.30.450.40">
    <property type="match status" value="1"/>
</dbReference>
<dbReference type="PROSITE" id="PS50887">
    <property type="entry name" value="GGDEF"/>
    <property type="match status" value="1"/>
</dbReference>
<gene>
    <name evidence="3" type="ORF">ACJDT4_04465</name>
</gene>
<dbReference type="SUPFAM" id="SSF55781">
    <property type="entry name" value="GAF domain-like"/>
    <property type="match status" value="1"/>
</dbReference>
<evidence type="ECO:0000313" key="3">
    <source>
        <dbReference type="EMBL" id="MFL0249667.1"/>
    </source>
</evidence>
<reference evidence="3 4" key="1">
    <citation type="submission" date="2024-11" db="EMBL/GenBank/DDBJ databases">
        <authorList>
            <person name="Heng Y.C."/>
            <person name="Lim A.C.H."/>
            <person name="Lee J.K.Y."/>
            <person name="Kittelmann S."/>
        </authorList>
    </citation>
    <scope>NUCLEOTIDE SEQUENCE [LARGE SCALE GENOMIC DNA]</scope>
    <source>
        <strain evidence="3 4">WILCCON 0114</strain>
    </source>
</reference>
<feature type="coiled-coil region" evidence="1">
    <location>
        <begin position="22"/>
        <end position="49"/>
    </location>
</feature>
<dbReference type="InterPro" id="IPR000160">
    <property type="entry name" value="GGDEF_dom"/>
</dbReference>
<proteinExistence type="predicted"/>
<dbReference type="EMBL" id="JBJIAA010000003">
    <property type="protein sequence ID" value="MFL0249667.1"/>
    <property type="molecule type" value="Genomic_DNA"/>
</dbReference>
<dbReference type="SUPFAM" id="SSF55073">
    <property type="entry name" value="Nucleotide cyclase"/>
    <property type="match status" value="1"/>
</dbReference>